<name>A0A1Y1Y8X5_9PLEO</name>
<dbReference type="InterPro" id="IPR029063">
    <property type="entry name" value="SAM-dependent_MTases_sf"/>
</dbReference>
<dbReference type="SUPFAM" id="SSF53335">
    <property type="entry name" value="S-adenosyl-L-methionine-dependent methyltransferases"/>
    <property type="match status" value="1"/>
</dbReference>
<dbReference type="AlphaFoldDB" id="A0A1Y1Y8X5"/>
<feature type="compositionally biased region" description="Low complexity" evidence="1">
    <location>
        <begin position="1"/>
        <end position="15"/>
    </location>
</feature>
<dbReference type="Gene3D" id="3.40.50.150">
    <property type="entry name" value="Vaccinia Virus protein VP39"/>
    <property type="match status" value="1"/>
</dbReference>
<accession>A0A1Y1Y8X5</accession>
<feature type="region of interest" description="Disordered" evidence="1">
    <location>
        <begin position="1"/>
        <end position="23"/>
    </location>
</feature>
<dbReference type="OrthoDB" id="2013972at2759"/>
<dbReference type="EMBL" id="MCFA01000307">
    <property type="protein sequence ID" value="ORX94462.1"/>
    <property type="molecule type" value="Genomic_DNA"/>
</dbReference>
<keyword evidence="4" id="KW-1185">Reference proteome</keyword>
<dbReference type="Proteomes" id="UP000193144">
    <property type="component" value="Unassembled WGS sequence"/>
</dbReference>
<reference evidence="3 4" key="1">
    <citation type="submission" date="2016-07" db="EMBL/GenBank/DDBJ databases">
        <title>Pervasive Adenine N6-methylation of Active Genes in Fungi.</title>
        <authorList>
            <consortium name="DOE Joint Genome Institute"/>
            <person name="Mondo S.J."/>
            <person name="Dannebaum R.O."/>
            <person name="Kuo R.C."/>
            <person name="Labutti K."/>
            <person name="Haridas S."/>
            <person name="Kuo A."/>
            <person name="Salamov A."/>
            <person name="Ahrendt S.R."/>
            <person name="Lipzen A."/>
            <person name="Sullivan W."/>
            <person name="Andreopoulos W.B."/>
            <person name="Clum A."/>
            <person name="Lindquist E."/>
            <person name="Daum C."/>
            <person name="Ramamoorthy G.K."/>
            <person name="Gryganskyi A."/>
            <person name="Culley D."/>
            <person name="Magnuson J.K."/>
            <person name="James T.Y."/>
            <person name="O'Malley M.A."/>
            <person name="Stajich J.E."/>
            <person name="Spatafora J.W."/>
            <person name="Visel A."/>
            <person name="Grigoriev I.V."/>
        </authorList>
    </citation>
    <scope>NUCLEOTIDE SEQUENCE [LARGE SCALE GENOMIC DNA]</scope>
    <source>
        <strain evidence="3 4">CBS 115471</strain>
    </source>
</reference>
<evidence type="ECO:0000256" key="1">
    <source>
        <dbReference type="SAM" id="MobiDB-lite"/>
    </source>
</evidence>
<evidence type="ECO:0000313" key="4">
    <source>
        <dbReference type="Proteomes" id="UP000193144"/>
    </source>
</evidence>
<dbReference type="GO" id="GO:0008168">
    <property type="term" value="F:methyltransferase activity"/>
    <property type="evidence" value="ECO:0007669"/>
    <property type="project" value="UniProtKB-KW"/>
</dbReference>
<dbReference type="GO" id="GO:0032259">
    <property type="term" value="P:methylation"/>
    <property type="evidence" value="ECO:0007669"/>
    <property type="project" value="UniProtKB-KW"/>
</dbReference>
<dbReference type="STRING" id="1231657.A0A1Y1Y8X5"/>
<keyword evidence="3" id="KW-0808">Transferase</keyword>
<dbReference type="CDD" id="cd02440">
    <property type="entry name" value="AdoMet_MTases"/>
    <property type="match status" value="1"/>
</dbReference>
<keyword evidence="3" id="KW-0489">Methyltransferase</keyword>
<evidence type="ECO:0000259" key="2">
    <source>
        <dbReference type="Pfam" id="PF13649"/>
    </source>
</evidence>
<sequence length="389" mass="43451">MDTSRGSVSSSSTQSTKEDSDTLKNPFVLRHGRRYLRDLPYPLPCDLPELQRQNLHTLLATQIFGRALASSLSPNSPPSKILEIACGSGYWSSMCHEYLSELGHNDVSFTGLDIVPLAADLRRQGIDWRFVQHDLRKVPLPFDDGEFDIVVMKDLSMVVPLGSPSQRILDEAARILKSGGTLEIWETDHIIRSILPNPPRAPGTRADENASAAATATFPISTTTPFAEVHNKFLQDSNNWIQEALDKRKLSPTPCARITQMLLQEPETLCDVHYRRVAIPMGELRWEREAAAEKIASKRRESEAAKGHKGSGALGSSTLTEEQAAFRYTALLVVIQMIESLEPLLKEVSGKNQEEWQRWWGSMMTNLLEQKGASSGECLEIGAWWCRKV</sequence>
<evidence type="ECO:0000313" key="3">
    <source>
        <dbReference type="EMBL" id="ORX94462.1"/>
    </source>
</evidence>
<organism evidence="3 4">
    <name type="scientific">Clohesyomyces aquaticus</name>
    <dbReference type="NCBI Taxonomy" id="1231657"/>
    <lineage>
        <taxon>Eukaryota</taxon>
        <taxon>Fungi</taxon>
        <taxon>Dikarya</taxon>
        <taxon>Ascomycota</taxon>
        <taxon>Pezizomycotina</taxon>
        <taxon>Dothideomycetes</taxon>
        <taxon>Pleosporomycetidae</taxon>
        <taxon>Pleosporales</taxon>
        <taxon>Lindgomycetaceae</taxon>
        <taxon>Clohesyomyces</taxon>
    </lineage>
</organism>
<proteinExistence type="predicted"/>
<protein>
    <submittedName>
        <fullName evidence="3">S-adenosyl-L-methionine-dependent methyltransferase</fullName>
    </submittedName>
</protein>
<dbReference type="Pfam" id="PF13649">
    <property type="entry name" value="Methyltransf_25"/>
    <property type="match status" value="1"/>
</dbReference>
<comment type="caution">
    <text evidence="3">The sequence shown here is derived from an EMBL/GenBank/DDBJ whole genome shotgun (WGS) entry which is preliminary data.</text>
</comment>
<dbReference type="InterPro" id="IPR041698">
    <property type="entry name" value="Methyltransf_25"/>
</dbReference>
<feature type="domain" description="Methyltransferase" evidence="2">
    <location>
        <begin position="81"/>
        <end position="180"/>
    </location>
</feature>
<dbReference type="PANTHER" id="PTHR43591">
    <property type="entry name" value="METHYLTRANSFERASE"/>
    <property type="match status" value="1"/>
</dbReference>
<dbReference type="PANTHER" id="PTHR43591:SF50">
    <property type="entry name" value="METHYLTRANSFERASE DOMAIN-CONTAINING PROTEIN-RELATED"/>
    <property type="match status" value="1"/>
</dbReference>
<gene>
    <name evidence="3" type="ORF">BCR34DRAFT_221248</name>
</gene>